<dbReference type="OrthoDB" id="692230at2759"/>
<name>A0A9Q1QAN2_9CARY</name>
<dbReference type="PANTHER" id="PTHR35096:SF8">
    <property type="entry name" value="OS03G0308600 PROTEIN"/>
    <property type="match status" value="1"/>
</dbReference>
<proteinExistence type="predicted"/>
<feature type="region of interest" description="Disordered" evidence="1">
    <location>
        <begin position="127"/>
        <end position="158"/>
    </location>
</feature>
<feature type="compositionally biased region" description="Polar residues" evidence="1">
    <location>
        <begin position="128"/>
        <end position="149"/>
    </location>
</feature>
<dbReference type="EMBL" id="JAKOGI010000431">
    <property type="protein sequence ID" value="KAJ8435132.1"/>
    <property type="molecule type" value="Genomic_DNA"/>
</dbReference>
<dbReference type="Proteomes" id="UP001153076">
    <property type="component" value="Unassembled WGS sequence"/>
</dbReference>
<comment type="caution">
    <text evidence="2">The sequence shown here is derived from an EMBL/GenBank/DDBJ whole genome shotgun (WGS) entry which is preliminary data.</text>
</comment>
<gene>
    <name evidence="2" type="ORF">Cgig2_020775</name>
</gene>
<organism evidence="2 3">
    <name type="scientific">Carnegiea gigantea</name>
    <dbReference type="NCBI Taxonomy" id="171969"/>
    <lineage>
        <taxon>Eukaryota</taxon>
        <taxon>Viridiplantae</taxon>
        <taxon>Streptophyta</taxon>
        <taxon>Embryophyta</taxon>
        <taxon>Tracheophyta</taxon>
        <taxon>Spermatophyta</taxon>
        <taxon>Magnoliopsida</taxon>
        <taxon>eudicotyledons</taxon>
        <taxon>Gunneridae</taxon>
        <taxon>Pentapetalae</taxon>
        <taxon>Caryophyllales</taxon>
        <taxon>Cactineae</taxon>
        <taxon>Cactaceae</taxon>
        <taxon>Cactoideae</taxon>
        <taxon>Echinocereeae</taxon>
        <taxon>Carnegiea</taxon>
    </lineage>
</organism>
<accession>A0A9Q1QAN2</accession>
<evidence type="ECO:0000313" key="2">
    <source>
        <dbReference type="EMBL" id="KAJ8435132.1"/>
    </source>
</evidence>
<protein>
    <submittedName>
        <fullName evidence="2">Uncharacterized protein</fullName>
    </submittedName>
</protein>
<sequence length="202" mass="22007">MEMAICVPQKLHHDQEQPMKQSHSRTKAKNKLMYLENYIAFLRSRDLQRLTCDQLKQKAVEEGVAMIKPIDPARSTLNDSISSQAITNLDEAIKDLAALNWQECSVTSIKSINSQNYVSAVPVPHTAATRSTTPKANQTIATTSLNSSGGPCKSVADESGSSLSMAVEGSGNGGKRLLSLKRKRRNLKNLHTTEANAGDTLN</sequence>
<reference evidence="2" key="1">
    <citation type="submission" date="2022-04" db="EMBL/GenBank/DDBJ databases">
        <title>Carnegiea gigantea Genome sequencing and assembly v2.</title>
        <authorList>
            <person name="Copetti D."/>
            <person name="Sanderson M.J."/>
            <person name="Burquez A."/>
            <person name="Wojciechowski M.F."/>
        </authorList>
    </citation>
    <scope>NUCLEOTIDE SEQUENCE</scope>
    <source>
        <strain evidence="2">SGP5-SGP5p</strain>
        <tissue evidence="2">Aerial part</tissue>
    </source>
</reference>
<dbReference type="PANTHER" id="PTHR35096">
    <property type="entry name" value="BNAA08G28570D PROTEIN"/>
    <property type="match status" value="1"/>
</dbReference>
<evidence type="ECO:0000313" key="3">
    <source>
        <dbReference type="Proteomes" id="UP001153076"/>
    </source>
</evidence>
<evidence type="ECO:0000256" key="1">
    <source>
        <dbReference type="SAM" id="MobiDB-lite"/>
    </source>
</evidence>
<keyword evidence="3" id="KW-1185">Reference proteome</keyword>
<dbReference type="AlphaFoldDB" id="A0A9Q1QAN2"/>